<evidence type="ECO:0000256" key="1">
    <source>
        <dbReference type="SAM" id="Coils"/>
    </source>
</evidence>
<dbReference type="GO" id="GO:0030422">
    <property type="term" value="P:siRNA processing"/>
    <property type="evidence" value="ECO:0007669"/>
    <property type="project" value="TreeGrafter"/>
</dbReference>
<comment type="caution">
    <text evidence="4">The sequence shown here is derived from an EMBL/GenBank/DDBJ whole genome shotgun (WGS) entry which is preliminary data.</text>
</comment>
<name>A0A814AP87_ADIRI</name>
<feature type="domain" description="RDRP core" evidence="3">
    <location>
        <begin position="607"/>
        <end position="1173"/>
    </location>
</feature>
<dbReference type="InterPro" id="IPR007855">
    <property type="entry name" value="RDRP"/>
</dbReference>
<gene>
    <name evidence="4" type="ORF">EDS130_LOCUS10626</name>
</gene>
<keyword evidence="1" id="KW-0175">Coiled coil</keyword>
<dbReference type="PANTHER" id="PTHR23079">
    <property type="entry name" value="RNA-DEPENDENT RNA POLYMERASE"/>
    <property type="match status" value="1"/>
</dbReference>
<dbReference type="GO" id="GO:0031380">
    <property type="term" value="C:nuclear RNA-directed RNA polymerase complex"/>
    <property type="evidence" value="ECO:0007669"/>
    <property type="project" value="TreeGrafter"/>
</dbReference>
<accession>A0A814AP87</accession>
<protein>
    <recommendedName>
        <fullName evidence="3">RDRP core domain-containing protein</fullName>
    </recommendedName>
</protein>
<evidence type="ECO:0000259" key="3">
    <source>
        <dbReference type="Pfam" id="PF05183"/>
    </source>
</evidence>
<evidence type="ECO:0000256" key="2">
    <source>
        <dbReference type="SAM" id="MobiDB-lite"/>
    </source>
</evidence>
<evidence type="ECO:0000313" key="5">
    <source>
        <dbReference type="Proteomes" id="UP000663852"/>
    </source>
</evidence>
<dbReference type="GO" id="GO:0003723">
    <property type="term" value="F:RNA binding"/>
    <property type="evidence" value="ECO:0007669"/>
    <property type="project" value="UniProtKB-KW"/>
</dbReference>
<sequence>MSEALNTNPCINSEAHKALQYLHRRSTEDEDYDDDEGDEVEIEVEGITGFEDDGEDEEIQRIVKTKSDSALTSQHFADQLNHPICSPKPTLSLNSRPFSTSVGHGAQCILRTPVASPVKHDDRKVTQNTDIYVTQMYYGEHSATSTSTHSKQSAGPIRKSNVHSQSFNSNQPFDERIDFSFKVRSTRVIFVNNDGYRRACELFRSRKIVYEPTRNYPDIWSFCLNSRTLRFYRLSDYEPIKADLSQEFQIPQTHLCPYSLLAEKEPYWFQFEKRPDFEDMLFNNNVDAELVDPTPITNNTILGKILFCREVHLNLSYGALTSMNDYYYHPEYNFQKSNEWKLTFRLKKFEIDRLEEKKVIDGNRYTKKYRRSVIPADLIDRTAIITVNQLGFTVYICIKGNVHEFTGVSHPNSHCLETERSSSFNEDCPIFSTVCIHAFVKNNQSHASNYYEKYRALGQVKELFKYFLDFFYANQISVCFASIKHHRGCLTNLPHLSDQLTDPIQLYAFSMLRNVGYRTEQKLYDLRTLQTSLLNLVGNDNDKFYRLCLYLFRRATEFHFLDLEYELKQADNEYRKQLEQCQAVNETMATILSPPRTNYAYVPSIRITPTTIQIHPFKLVKLHRVIRDMNFKDPMSYALVEIRDEAKRALYARDFRSLRDRFGRILTEGIRVNKSRYQYLHHSMSQIKEKQFWFLDKHYSLADVLVWMGDFNSENVIAKHAARIALCFTSTDPSIRIPAELVTYIPDIETHDKQYCFTDGVGTISQTLCKEVQKAMGRRFMPSVLQIRYGGCKGTLSVDPTLDDKRYQLVIRESMRKFTSEHDQLEICKVSSPRALHLNRQNILLLSSRNISDSYFLVLQNENHLWLVQALLCSSIAFELLNERVDSSYFNFRDIANAINLVEEPFFLQLIITCGHDCVSKFQQRAKIKVAKDKARNMFGIVDEYGVLEYGQVFIQYSHINDEKLESSDKPAVVPPKVLDNVQVVITKNPCHHPGDLRTFTAVDRRELRHLVDVVVFPQKGRRPHPNEISGSDLDGDEYAVIWDPDLVPKTENDVPYDYDSQEKPKKFGQHIERTDIINVVLDIAAQNLTGDMSNTHLALADKLDPRHPKVSKLAGLISQELDAPKTGKHPISSEELNAIRNELLQGLFPDFMMKERYKSYSSEKTIGQLYRSARRAIIRWYKATRTHCSLRHLHSAQLDDELYHENHPPISNGHSYQDSSSSEVYYEPSLIPDPLIHHPLSYKEKKFATTLFSQYREGLRNIISVFNYQDEIDLFCRCEPLDQLASGKQDLNISAALELQRLIDTTRRHFYRSFDQLADDPNSQPPHCGPCTRDHSCEKCKEVKLARAAACYNVCYTTAARQSTKARSRILSFPWLFSSFLIELRKENKKSNNSPSKHIVIGRAMRNVAKRLLEENDLKLKVYIAPYAEEGHLFLRTIKSTSRKTIKPLNVEPDIQTSTMCLIKILFIEIMNHWIQRQKIFGDPSSICRDKKPMIREICWHQLLQCFIRKEDDLDLIDPFEEHKIVFQTNHHHIQMTERYTKFIQNQTSIHSSKFDTAMYEYSVTLIRVCFQLARQCRSNEYAYLSDYLVLALQSVGIEKDFNDIIFDLDN</sequence>
<organism evidence="4 5">
    <name type="scientific">Adineta ricciae</name>
    <name type="common">Rotifer</name>
    <dbReference type="NCBI Taxonomy" id="249248"/>
    <lineage>
        <taxon>Eukaryota</taxon>
        <taxon>Metazoa</taxon>
        <taxon>Spiralia</taxon>
        <taxon>Gnathifera</taxon>
        <taxon>Rotifera</taxon>
        <taxon>Eurotatoria</taxon>
        <taxon>Bdelloidea</taxon>
        <taxon>Adinetida</taxon>
        <taxon>Adinetidae</taxon>
        <taxon>Adineta</taxon>
    </lineage>
</organism>
<dbReference type="Proteomes" id="UP000663852">
    <property type="component" value="Unassembled WGS sequence"/>
</dbReference>
<feature type="compositionally biased region" description="Polar residues" evidence="2">
    <location>
        <begin position="143"/>
        <end position="153"/>
    </location>
</feature>
<feature type="coiled-coil region" evidence="1">
    <location>
        <begin position="560"/>
        <end position="587"/>
    </location>
</feature>
<dbReference type="OrthoDB" id="6513042at2759"/>
<dbReference type="PANTHER" id="PTHR23079:SF55">
    <property type="entry name" value="RNA-DIRECTED RNA POLYMERASE"/>
    <property type="match status" value="1"/>
</dbReference>
<dbReference type="GO" id="GO:0003968">
    <property type="term" value="F:RNA-directed RNA polymerase activity"/>
    <property type="evidence" value="ECO:0007669"/>
    <property type="project" value="UniProtKB-KW"/>
</dbReference>
<proteinExistence type="predicted"/>
<reference evidence="4" key="1">
    <citation type="submission" date="2021-02" db="EMBL/GenBank/DDBJ databases">
        <authorList>
            <person name="Nowell W R."/>
        </authorList>
    </citation>
    <scope>NUCLEOTIDE SEQUENCE</scope>
</reference>
<dbReference type="EMBL" id="CAJNOJ010000037">
    <property type="protein sequence ID" value="CAF0918219.1"/>
    <property type="molecule type" value="Genomic_DNA"/>
</dbReference>
<evidence type="ECO:0000313" key="4">
    <source>
        <dbReference type="EMBL" id="CAF0918219.1"/>
    </source>
</evidence>
<feature type="region of interest" description="Disordered" evidence="2">
    <location>
        <begin position="143"/>
        <end position="169"/>
    </location>
</feature>
<dbReference type="Pfam" id="PF05183">
    <property type="entry name" value="RdRP"/>
    <property type="match status" value="1"/>
</dbReference>
<dbReference type="InterPro" id="IPR057596">
    <property type="entry name" value="RDRP_core"/>
</dbReference>